<evidence type="ECO:0000313" key="4">
    <source>
        <dbReference type="Proteomes" id="UP000663852"/>
    </source>
</evidence>
<evidence type="ECO:0000313" key="1">
    <source>
        <dbReference type="EMBL" id="CAF1053915.1"/>
    </source>
</evidence>
<dbReference type="AlphaFoldDB" id="A0A814KKU3"/>
<dbReference type="EMBL" id="CAJNOR010004273">
    <property type="protein sequence ID" value="CAF1489263.1"/>
    <property type="molecule type" value="Genomic_DNA"/>
</dbReference>
<name>A0A814KKU3_ADIRI</name>
<gene>
    <name evidence="1" type="ORF">EDS130_LOCUS17571</name>
    <name evidence="2" type="ORF">XAT740_LOCUS38989</name>
</gene>
<accession>A0A814KKU3</accession>
<sequence>MWFDNIEMFQNNVCEQLSNDENLNKTISMIELITKLQKLGRYDTNIHINDIFSLMFYRYECINLRTFKISNIIEVSHTIEPLIGLLRDPFSVCPHLDQSLVPLSIYNAAHLQSKRFILLSVSAPYYTHSLLSDSTHLNDIPDDNKILPWMYQRESLHENIQNPKIILFDLGSSYFSGWNNDKTAAAGQWFYEYYKRFNIKFDRIIAFEYSLLNQEIVWKQLPDDVYPIYTFINVGLKENGRFNPWTILKTIAQPFDHIIVKLDIDTTHLENILINQILIDSTIHCLIDELLFEHHVNVKEMIPYWDDTSNSLKDSYLLFTKLRQLGIRAHSWP</sequence>
<comment type="caution">
    <text evidence="1">The sequence shown here is derived from an EMBL/GenBank/DDBJ whole genome shotgun (WGS) entry which is preliminary data.</text>
</comment>
<keyword evidence="3" id="KW-1185">Reference proteome</keyword>
<dbReference type="OrthoDB" id="9981477at2759"/>
<proteinExistence type="predicted"/>
<protein>
    <submittedName>
        <fullName evidence="1">Uncharacterized protein</fullName>
    </submittedName>
</protein>
<dbReference type="Proteomes" id="UP000663852">
    <property type="component" value="Unassembled WGS sequence"/>
</dbReference>
<evidence type="ECO:0000313" key="2">
    <source>
        <dbReference type="EMBL" id="CAF1489263.1"/>
    </source>
</evidence>
<organism evidence="1 4">
    <name type="scientific">Adineta ricciae</name>
    <name type="common">Rotifer</name>
    <dbReference type="NCBI Taxonomy" id="249248"/>
    <lineage>
        <taxon>Eukaryota</taxon>
        <taxon>Metazoa</taxon>
        <taxon>Spiralia</taxon>
        <taxon>Gnathifera</taxon>
        <taxon>Rotifera</taxon>
        <taxon>Eurotatoria</taxon>
        <taxon>Bdelloidea</taxon>
        <taxon>Adinetida</taxon>
        <taxon>Adinetidae</taxon>
        <taxon>Adineta</taxon>
    </lineage>
</organism>
<dbReference type="Proteomes" id="UP000663828">
    <property type="component" value="Unassembled WGS sequence"/>
</dbReference>
<reference evidence="1" key="1">
    <citation type="submission" date="2021-02" db="EMBL/GenBank/DDBJ databases">
        <authorList>
            <person name="Nowell W R."/>
        </authorList>
    </citation>
    <scope>NUCLEOTIDE SEQUENCE</scope>
</reference>
<evidence type="ECO:0000313" key="3">
    <source>
        <dbReference type="Proteomes" id="UP000663828"/>
    </source>
</evidence>
<dbReference type="EMBL" id="CAJNOJ010000079">
    <property type="protein sequence ID" value="CAF1053915.1"/>
    <property type="molecule type" value="Genomic_DNA"/>
</dbReference>